<dbReference type="InterPro" id="IPR004162">
    <property type="entry name" value="SINA-like_animal"/>
</dbReference>
<dbReference type="GO" id="GO:0016567">
    <property type="term" value="P:protein ubiquitination"/>
    <property type="evidence" value="ECO:0007669"/>
    <property type="project" value="UniProtKB-UniPathway"/>
</dbReference>
<dbReference type="AlphaFoldDB" id="A0A2S2NXD8"/>
<dbReference type="UniPathway" id="UPA00143"/>
<protein>
    <submittedName>
        <fullName evidence="1">Uncharacterized protein</fullName>
    </submittedName>
</protein>
<reference evidence="1" key="1">
    <citation type="submission" date="2018-04" db="EMBL/GenBank/DDBJ databases">
        <title>Transcriptome of Schizaphis graminum biotype I.</title>
        <authorList>
            <person name="Scully E.D."/>
            <person name="Geib S.M."/>
            <person name="Palmer N.A."/>
            <person name="Koch K."/>
            <person name="Bradshaw J."/>
            <person name="Heng-Moss T."/>
            <person name="Sarath G."/>
        </authorList>
    </citation>
    <scope>NUCLEOTIDE SEQUENCE</scope>
</reference>
<dbReference type="GO" id="GO:0005737">
    <property type="term" value="C:cytoplasm"/>
    <property type="evidence" value="ECO:0007669"/>
    <property type="project" value="TreeGrafter"/>
</dbReference>
<dbReference type="EMBL" id="GGMR01008737">
    <property type="protein sequence ID" value="MBY21356.1"/>
    <property type="molecule type" value="Transcribed_RNA"/>
</dbReference>
<gene>
    <name evidence="1" type="ORF">g.117697</name>
</gene>
<name>A0A2S2NXD8_SCHGA</name>
<dbReference type="Gene3D" id="3.30.40.10">
    <property type="entry name" value="Zinc/RING finger domain, C3HC4 (zinc finger)"/>
    <property type="match status" value="1"/>
</dbReference>
<dbReference type="PANTHER" id="PTHR45877:SF2">
    <property type="entry name" value="E3 UBIQUITIN-PROTEIN LIGASE SINA-RELATED"/>
    <property type="match status" value="1"/>
</dbReference>
<organism evidence="1">
    <name type="scientific">Schizaphis graminum</name>
    <name type="common">Green bug aphid</name>
    <dbReference type="NCBI Taxonomy" id="13262"/>
    <lineage>
        <taxon>Eukaryota</taxon>
        <taxon>Metazoa</taxon>
        <taxon>Ecdysozoa</taxon>
        <taxon>Arthropoda</taxon>
        <taxon>Hexapoda</taxon>
        <taxon>Insecta</taxon>
        <taxon>Pterygota</taxon>
        <taxon>Neoptera</taxon>
        <taxon>Paraneoptera</taxon>
        <taxon>Hemiptera</taxon>
        <taxon>Sternorrhyncha</taxon>
        <taxon>Aphidomorpha</taxon>
        <taxon>Aphidoidea</taxon>
        <taxon>Aphididae</taxon>
        <taxon>Aphidini</taxon>
        <taxon>Schizaphis</taxon>
    </lineage>
</organism>
<dbReference type="SUPFAM" id="SSF49599">
    <property type="entry name" value="TRAF domain-like"/>
    <property type="match status" value="1"/>
</dbReference>
<dbReference type="InterPro" id="IPR008974">
    <property type="entry name" value="TRAF-like"/>
</dbReference>
<evidence type="ECO:0000313" key="1">
    <source>
        <dbReference type="EMBL" id="MBY21356.1"/>
    </source>
</evidence>
<dbReference type="GO" id="GO:0031624">
    <property type="term" value="F:ubiquitin conjugating enzyme binding"/>
    <property type="evidence" value="ECO:0007669"/>
    <property type="project" value="TreeGrafter"/>
</dbReference>
<dbReference type="GO" id="GO:0061630">
    <property type="term" value="F:ubiquitin protein ligase activity"/>
    <property type="evidence" value="ECO:0007669"/>
    <property type="project" value="TreeGrafter"/>
</dbReference>
<dbReference type="PANTHER" id="PTHR45877">
    <property type="entry name" value="E3 UBIQUITIN-PROTEIN LIGASE SIAH2"/>
    <property type="match status" value="1"/>
</dbReference>
<accession>A0A2S2NXD8</accession>
<dbReference type="Gene3D" id="2.60.210.10">
    <property type="entry name" value="Apoptosis, Tumor Necrosis Factor Receptor Associated Protein 2, Chain A"/>
    <property type="match status" value="1"/>
</dbReference>
<dbReference type="GO" id="GO:0043161">
    <property type="term" value="P:proteasome-mediated ubiquitin-dependent protein catabolic process"/>
    <property type="evidence" value="ECO:0007669"/>
    <property type="project" value="TreeGrafter"/>
</dbReference>
<dbReference type="Pfam" id="PF21361">
    <property type="entry name" value="Sina_ZnF"/>
    <property type="match status" value="1"/>
</dbReference>
<sequence>MFISLKEDHEQECLYRHYQCFFINCSWKGFHSEVHSHMIKNHNNNVLTGSEQFFKIIFDSGSQTLKWFLSAEGEYFVVIIHVTECPPYKRRIKFQVNLFGSKVKANKFKFFVEFTQRKKRSGFSQKLIYESSTLSYSEIDDAEIHSNLKKNIISLTSEMIEPFVRRRDNLSVPFTLKVVPV</sequence>
<dbReference type="InterPro" id="IPR013083">
    <property type="entry name" value="Znf_RING/FYVE/PHD"/>
</dbReference>
<proteinExistence type="predicted"/>